<dbReference type="Gene3D" id="1.20.1560.10">
    <property type="entry name" value="ABC transporter type 1, transmembrane domain"/>
    <property type="match status" value="1"/>
</dbReference>
<comment type="caution">
    <text evidence="9">The sequence shown here is derived from an EMBL/GenBank/DDBJ whole genome shotgun (WGS) entry which is preliminary data.</text>
</comment>
<dbReference type="PROSITE" id="PS00211">
    <property type="entry name" value="ABC_TRANSPORTER_1"/>
    <property type="match status" value="1"/>
</dbReference>
<feature type="region of interest" description="Disordered" evidence="5">
    <location>
        <begin position="340"/>
        <end position="363"/>
    </location>
</feature>
<dbReference type="GO" id="GO:0005524">
    <property type="term" value="F:ATP binding"/>
    <property type="evidence" value="ECO:0007669"/>
    <property type="project" value="UniProtKB-KW"/>
</dbReference>
<dbReference type="InterPro" id="IPR003439">
    <property type="entry name" value="ABC_transporter-like_ATP-bd"/>
</dbReference>
<evidence type="ECO:0000256" key="3">
    <source>
        <dbReference type="ARBA" id="ARBA00022989"/>
    </source>
</evidence>
<dbReference type="SUPFAM" id="SSF90123">
    <property type="entry name" value="ABC transporter transmembrane region"/>
    <property type="match status" value="1"/>
</dbReference>
<evidence type="ECO:0000256" key="2">
    <source>
        <dbReference type="ARBA" id="ARBA00022692"/>
    </source>
</evidence>
<dbReference type="SUPFAM" id="SSF52540">
    <property type="entry name" value="P-loop containing nucleoside triphosphate hydrolases"/>
    <property type="match status" value="1"/>
</dbReference>
<evidence type="ECO:0000256" key="5">
    <source>
        <dbReference type="SAM" id="MobiDB-lite"/>
    </source>
</evidence>
<protein>
    <submittedName>
        <fullName evidence="9">ABC transporter ATP-binding protein</fullName>
    </submittedName>
</protein>
<feature type="transmembrane region" description="Helical" evidence="6">
    <location>
        <begin position="71"/>
        <end position="91"/>
    </location>
</feature>
<keyword evidence="3 6" id="KW-1133">Transmembrane helix</keyword>
<feature type="transmembrane region" description="Helical" evidence="6">
    <location>
        <begin position="172"/>
        <end position="191"/>
    </location>
</feature>
<keyword evidence="4 6" id="KW-0472">Membrane</keyword>
<gene>
    <name evidence="9" type="ORF">RM780_17225</name>
</gene>
<keyword evidence="2 6" id="KW-0812">Transmembrane</keyword>
<evidence type="ECO:0000313" key="9">
    <source>
        <dbReference type="EMBL" id="MDT0308690.1"/>
    </source>
</evidence>
<dbReference type="PANTHER" id="PTHR43394">
    <property type="entry name" value="ATP-DEPENDENT PERMEASE MDL1, MITOCHONDRIAL"/>
    <property type="match status" value="1"/>
</dbReference>
<dbReference type="PANTHER" id="PTHR43394:SF1">
    <property type="entry name" value="ATP-BINDING CASSETTE SUB-FAMILY B MEMBER 10, MITOCHONDRIAL"/>
    <property type="match status" value="1"/>
</dbReference>
<dbReference type="InterPro" id="IPR027417">
    <property type="entry name" value="P-loop_NTPase"/>
</dbReference>
<keyword evidence="9" id="KW-0067">ATP-binding</keyword>
<proteinExistence type="predicted"/>
<feature type="transmembrane region" description="Helical" evidence="6">
    <location>
        <begin position="253"/>
        <end position="276"/>
    </location>
</feature>
<evidence type="ECO:0000259" key="7">
    <source>
        <dbReference type="PROSITE" id="PS50893"/>
    </source>
</evidence>
<evidence type="ECO:0000256" key="4">
    <source>
        <dbReference type="ARBA" id="ARBA00023136"/>
    </source>
</evidence>
<dbReference type="InterPro" id="IPR039421">
    <property type="entry name" value="Type_1_exporter"/>
</dbReference>
<dbReference type="Pfam" id="PF00005">
    <property type="entry name" value="ABC_tran"/>
    <property type="match status" value="1"/>
</dbReference>
<reference evidence="10" key="1">
    <citation type="submission" date="2023-07" db="EMBL/GenBank/DDBJ databases">
        <title>30 novel species of actinomycetes from the DSMZ collection.</title>
        <authorList>
            <person name="Nouioui I."/>
        </authorList>
    </citation>
    <scope>NUCLEOTIDE SEQUENCE [LARGE SCALE GENOMIC DNA]</scope>
    <source>
        <strain evidence="10">DSM 44917</strain>
    </source>
</reference>
<name>A0ABU2LAU2_9ACTN</name>
<feature type="transmembrane region" description="Helical" evidence="6">
    <location>
        <begin position="37"/>
        <end position="59"/>
    </location>
</feature>
<feature type="domain" description="ABC transporter" evidence="7">
    <location>
        <begin position="303"/>
        <end position="590"/>
    </location>
</feature>
<dbReference type="RefSeq" id="WP_311631634.1">
    <property type="nucleotide sequence ID" value="NZ_JAVREN010000025.1"/>
</dbReference>
<evidence type="ECO:0000313" key="10">
    <source>
        <dbReference type="Proteomes" id="UP001183388"/>
    </source>
</evidence>
<dbReference type="InterPro" id="IPR017871">
    <property type="entry name" value="ABC_transporter-like_CS"/>
</dbReference>
<dbReference type="CDD" id="cd07346">
    <property type="entry name" value="ABC_6TM_exporters"/>
    <property type="match status" value="1"/>
</dbReference>
<feature type="domain" description="ABC transmembrane type-1" evidence="8">
    <location>
        <begin position="37"/>
        <end position="306"/>
    </location>
</feature>
<dbReference type="Proteomes" id="UP001183388">
    <property type="component" value="Unassembled WGS sequence"/>
</dbReference>
<evidence type="ECO:0000259" key="8">
    <source>
        <dbReference type="PROSITE" id="PS50929"/>
    </source>
</evidence>
<accession>A0ABU2LAU2</accession>
<sequence length="617" mass="64768">MQIRDLPYEDPGEPDVRSGLRFLVWLFRRQLGGQAKALAWGTLHMITVAALPLALGLAIDAVVDGSGRRLGLIGLLLLATTLLMALADGMLHRVAVTNWITAAARVQQLLARRTAELGGVLTRRVAAGEVVKVSTGDVEKIGWFVESFSRFLAAVLVSLAVCAGLIVHEPQLGLVVLGGVIAVALSVWPLLPAATRRADAERTTSGRATELASDTVAGLRVLRGIGGEELFLERYRRASQDVRAASVRSARMWSLIAAVQVVMPGLLMIVVVWQGARMALDGRIGPGELVAVYGAVTFLLFPLRLFEETAMAFTFSRPSARRAVRVLALRREAGAAERPAAGASSGFGSGEDGRALPPEGDLADPASGLLAPAGLLTAVVCGDPHDAERLAERLGGHAAREEEAPSARLGGVPLEAVPRSAARAAVLVQDKDPVLLSGTLGELLDVPRSGRVEPDEALSAARCEDVLAALAQAAPDGSGDPMRTRITERGRSLSGGQRQRLALARSLVADPPVLVLDEPTSAVDAHTEARVAEGLARLRAGRTTVVFTSSPLLLDRADLVAFVHEGAAVATGTHRELLRTAPAYRAVVTREPEPRPAGPAGPAVPGRTAAQLAEETA</sequence>
<feature type="region of interest" description="Disordered" evidence="5">
    <location>
        <begin position="589"/>
        <end position="617"/>
    </location>
</feature>
<feature type="transmembrane region" description="Helical" evidence="6">
    <location>
        <begin position="148"/>
        <end position="166"/>
    </location>
</feature>
<feature type="compositionally biased region" description="Low complexity" evidence="5">
    <location>
        <begin position="598"/>
        <end position="610"/>
    </location>
</feature>
<evidence type="ECO:0000256" key="1">
    <source>
        <dbReference type="ARBA" id="ARBA00004651"/>
    </source>
</evidence>
<organism evidence="9 10">
    <name type="scientific">Streptomyces boetiae</name>
    <dbReference type="NCBI Taxonomy" id="3075541"/>
    <lineage>
        <taxon>Bacteria</taxon>
        <taxon>Bacillati</taxon>
        <taxon>Actinomycetota</taxon>
        <taxon>Actinomycetes</taxon>
        <taxon>Kitasatosporales</taxon>
        <taxon>Streptomycetaceae</taxon>
        <taxon>Streptomyces</taxon>
    </lineage>
</organism>
<dbReference type="InterPro" id="IPR036640">
    <property type="entry name" value="ABC1_TM_sf"/>
</dbReference>
<dbReference type="InterPro" id="IPR011527">
    <property type="entry name" value="ABC1_TM_dom"/>
</dbReference>
<keyword evidence="9" id="KW-0547">Nucleotide-binding</keyword>
<feature type="transmembrane region" description="Helical" evidence="6">
    <location>
        <begin position="288"/>
        <end position="306"/>
    </location>
</feature>
<dbReference type="PROSITE" id="PS50929">
    <property type="entry name" value="ABC_TM1F"/>
    <property type="match status" value="1"/>
</dbReference>
<dbReference type="PROSITE" id="PS50893">
    <property type="entry name" value="ABC_TRANSPORTER_2"/>
    <property type="match status" value="1"/>
</dbReference>
<dbReference type="Pfam" id="PF00664">
    <property type="entry name" value="ABC_membrane"/>
    <property type="match status" value="1"/>
</dbReference>
<comment type="subcellular location">
    <subcellularLocation>
        <location evidence="1">Cell membrane</location>
        <topology evidence="1">Multi-pass membrane protein</topology>
    </subcellularLocation>
</comment>
<evidence type="ECO:0000256" key="6">
    <source>
        <dbReference type="SAM" id="Phobius"/>
    </source>
</evidence>
<keyword evidence="10" id="KW-1185">Reference proteome</keyword>
<dbReference type="Gene3D" id="3.40.50.300">
    <property type="entry name" value="P-loop containing nucleotide triphosphate hydrolases"/>
    <property type="match status" value="1"/>
</dbReference>
<dbReference type="EMBL" id="JAVREN010000025">
    <property type="protein sequence ID" value="MDT0308690.1"/>
    <property type="molecule type" value="Genomic_DNA"/>
</dbReference>